<dbReference type="SUPFAM" id="SSF53822">
    <property type="entry name" value="Periplasmic binding protein-like I"/>
    <property type="match status" value="1"/>
</dbReference>
<comment type="caution">
    <text evidence="7">The sequence shown here is derived from an EMBL/GenBank/DDBJ whole genome shotgun (WGS) entry which is preliminary data.</text>
</comment>
<name>A0A2M8Q0Y8_9CHLR</name>
<evidence type="ECO:0000256" key="3">
    <source>
        <dbReference type="ARBA" id="ARBA00022729"/>
    </source>
</evidence>
<organism evidence="7 8">
    <name type="scientific">Candidatus Thermofonsia Clade 1 bacterium</name>
    <dbReference type="NCBI Taxonomy" id="2364210"/>
    <lineage>
        <taxon>Bacteria</taxon>
        <taxon>Bacillati</taxon>
        <taxon>Chloroflexota</taxon>
        <taxon>Candidatus Thermofontia</taxon>
        <taxon>Candidatus Thermofonsia Clade 1</taxon>
    </lineage>
</organism>
<keyword evidence="4" id="KW-0029">Amino-acid transport</keyword>
<protein>
    <submittedName>
        <fullName evidence="7">Branched-chain amino acid ABC transporter substrate-binding protein</fullName>
    </submittedName>
</protein>
<dbReference type="InterPro" id="IPR000709">
    <property type="entry name" value="Leu_Ile_Val-bd"/>
</dbReference>
<sequence length="404" mass="42606">MKTLKLFAILAVLALIGQAFAVAPISAQEKVIKIASQSPLSGGQSLLGTALRNGAELAVIQLGKQVEELGFKLQFVPFDDQATPDVGVANAQNIVNDAAILAVIGHLNSGVALPSSEIYNRENLVMVSPANTNVNITDRGYPTVNRVCGRDDAQGAAGAKFAVEELKIKTAFVLHDKTAYGEGVATFFAQALEEAGVEVLGFEGTTETANFDAVITPILAQEPDLVYFGGIYNQAAVFFRQAREKGLKSQFMGPDGMDSSDLAKIGGEAVVGMIYTTTAGPASLYPAAAQFIEDYKAQFGINPEAYAAEGYAATQIVINALVKAIKENNGEMPTRAQVAAAVRATEDFETVIGTISFDANGDPKMATYYILQVASADPEKWGENPLITSIQAPSPLTAKEMAGN</sequence>
<proteinExistence type="inferred from homology"/>
<keyword evidence="3 5" id="KW-0732">Signal</keyword>
<evidence type="ECO:0000313" key="8">
    <source>
        <dbReference type="Proteomes" id="UP000228947"/>
    </source>
</evidence>
<evidence type="ECO:0000256" key="2">
    <source>
        <dbReference type="ARBA" id="ARBA00022448"/>
    </source>
</evidence>
<dbReference type="InterPro" id="IPR028081">
    <property type="entry name" value="Leu-bd"/>
</dbReference>
<feature type="signal peptide" evidence="5">
    <location>
        <begin position="1"/>
        <end position="21"/>
    </location>
</feature>
<keyword evidence="2" id="KW-0813">Transport</keyword>
<dbReference type="Pfam" id="PF13458">
    <property type="entry name" value="Peripla_BP_6"/>
    <property type="match status" value="1"/>
</dbReference>
<dbReference type="PANTHER" id="PTHR47151:SF2">
    <property type="entry name" value="AMINO ACID BINDING PROTEIN"/>
    <property type="match status" value="1"/>
</dbReference>
<evidence type="ECO:0000313" key="7">
    <source>
        <dbReference type="EMBL" id="PJF43467.1"/>
    </source>
</evidence>
<comment type="similarity">
    <text evidence="1">Belongs to the leucine-binding protein family.</text>
</comment>
<dbReference type="PRINTS" id="PR00337">
    <property type="entry name" value="LEUILEVALBP"/>
</dbReference>
<reference evidence="7 8" key="1">
    <citation type="submission" date="2017-11" db="EMBL/GenBank/DDBJ databases">
        <title>Evolution of Phototrophy in the Chloroflexi Phylum Driven by Horizontal Gene Transfer.</title>
        <authorList>
            <person name="Ward L.M."/>
            <person name="Hemp J."/>
            <person name="Shih P.M."/>
            <person name="Mcglynn S.E."/>
            <person name="Fischer W."/>
        </authorList>
    </citation>
    <scope>NUCLEOTIDE SEQUENCE [LARGE SCALE GENOMIC DNA]</scope>
    <source>
        <strain evidence="7">CP1_1M</strain>
    </source>
</reference>
<dbReference type="InterPro" id="IPR028082">
    <property type="entry name" value="Peripla_BP_I"/>
</dbReference>
<evidence type="ECO:0000256" key="1">
    <source>
        <dbReference type="ARBA" id="ARBA00010062"/>
    </source>
</evidence>
<feature type="chain" id="PRO_5014857408" evidence="5">
    <location>
        <begin position="22"/>
        <end position="404"/>
    </location>
</feature>
<accession>A0A2M8Q0Y8</accession>
<evidence type="ECO:0000256" key="5">
    <source>
        <dbReference type="SAM" id="SignalP"/>
    </source>
</evidence>
<evidence type="ECO:0000256" key="4">
    <source>
        <dbReference type="ARBA" id="ARBA00022970"/>
    </source>
</evidence>
<dbReference type="EMBL" id="PGTL01000001">
    <property type="protein sequence ID" value="PJF43467.1"/>
    <property type="molecule type" value="Genomic_DNA"/>
</dbReference>
<dbReference type="AlphaFoldDB" id="A0A2M8Q0Y8"/>
<dbReference type="PANTHER" id="PTHR47151">
    <property type="entry name" value="LEU/ILE/VAL-BINDING ABC TRANSPORTER SUBUNIT"/>
    <property type="match status" value="1"/>
</dbReference>
<dbReference type="CDD" id="cd06342">
    <property type="entry name" value="PBP1_ABC_LIVBP-like"/>
    <property type="match status" value="1"/>
</dbReference>
<dbReference type="Proteomes" id="UP000228947">
    <property type="component" value="Unassembled WGS sequence"/>
</dbReference>
<dbReference type="GO" id="GO:0006865">
    <property type="term" value="P:amino acid transport"/>
    <property type="evidence" value="ECO:0007669"/>
    <property type="project" value="UniProtKB-KW"/>
</dbReference>
<gene>
    <name evidence="7" type="ORF">CUN50_00280</name>
</gene>
<evidence type="ECO:0000259" key="6">
    <source>
        <dbReference type="Pfam" id="PF13458"/>
    </source>
</evidence>
<dbReference type="Gene3D" id="3.40.50.2300">
    <property type="match status" value="2"/>
</dbReference>
<feature type="domain" description="Leucine-binding protein" evidence="6">
    <location>
        <begin position="32"/>
        <end position="375"/>
    </location>
</feature>